<feature type="region of interest" description="Disordered" evidence="1">
    <location>
        <begin position="238"/>
        <end position="262"/>
    </location>
</feature>
<accession>A0A167MTR5</accession>
<evidence type="ECO:0000256" key="1">
    <source>
        <dbReference type="SAM" id="MobiDB-lite"/>
    </source>
</evidence>
<dbReference type="Proteomes" id="UP000076738">
    <property type="component" value="Unassembled WGS sequence"/>
</dbReference>
<name>A0A167MTR5_CALVF</name>
<feature type="compositionally biased region" description="Low complexity" evidence="1">
    <location>
        <begin position="111"/>
        <end position="121"/>
    </location>
</feature>
<proteinExistence type="predicted"/>
<keyword evidence="3" id="KW-1185">Reference proteome</keyword>
<dbReference type="AlphaFoldDB" id="A0A167MTR5"/>
<gene>
    <name evidence="2" type="ORF">CALVIDRAFT_91300</name>
</gene>
<dbReference type="EMBL" id="KV417281">
    <property type="protein sequence ID" value="KZO97051.1"/>
    <property type="molecule type" value="Genomic_DNA"/>
</dbReference>
<reference evidence="2 3" key="1">
    <citation type="journal article" date="2016" name="Mol. Biol. Evol.">
        <title>Comparative Genomics of Early-Diverging Mushroom-Forming Fungi Provides Insights into the Origins of Lignocellulose Decay Capabilities.</title>
        <authorList>
            <person name="Nagy L.G."/>
            <person name="Riley R."/>
            <person name="Tritt A."/>
            <person name="Adam C."/>
            <person name="Daum C."/>
            <person name="Floudas D."/>
            <person name="Sun H."/>
            <person name="Yadav J.S."/>
            <person name="Pangilinan J."/>
            <person name="Larsson K.H."/>
            <person name="Matsuura K."/>
            <person name="Barry K."/>
            <person name="Labutti K."/>
            <person name="Kuo R."/>
            <person name="Ohm R.A."/>
            <person name="Bhattacharya S.S."/>
            <person name="Shirouzu T."/>
            <person name="Yoshinaga Y."/>
            <person name="Martin F.M."/>
            <person name="Grigoriev I.V."/>
            <person name="Hibbett D.S."/>
        </authorList>
    </citation>
    <scope>NUCLEOTIDE SEQUENCE [LARGE SCALE GENOMIC DNA]</scope>
    <source>
        <strain evidence="2 3">TUFC12733</strain>
    </source>
</reference>
<protein>
    <submittedName>
        <fullName evidence="2">Uncharacterized protein</fullName>
    </submittedName>
</protein>
<feature type="compositionally biased region" description="Basic and acidic residues" evidence="1">
    <location>
        <begin position="247"/>
        <end position="262"/>
    </location>
</feature>
<feature type="region of interest" description="Disordered" evidence="1">
    <location>
        <begin position="106"/>
        <end position="132"/>
    </location>
</feature>
<sequence>MEGGRKERFEPCWRARFSPQPGFCTLRAGAAHAPHTIAKPGAQACFASASHLPIRPIKGIRFNKFHSPHLFQTTFAKPSPLIGPAPGDAHEWQDFSLGMGAVPPLSQEAAGSGSTRRSGGSEADARTRAAELPPRTRLNFTPRLMRGVSCSLSADYSIVFICKRFRSPFTRPSSKHPLSCIAGYTRAQIDRRIRVTCFSFHVTNPACLPFPESQNRPCCYRTPTPDTLLIYYQYQSTPRSSATSGSSDDRKHPSRDLVERTT</sequence>
<evidence type="ECO:0000313" key="3">
    <source>
        <dbReference type="Proteomes" id="UP000076738"/>
    </source>
</evidence>
<organism evidence="2 3">
    <name type="scientific">Calocera viscosa (strain TUFC12733)</name>
    <dbReference type="NCBI Taxonomy" id="1330018"/>
    <lineage>
        <taxon>Eukaryota</taxon>
        <taxon>Fungi</taxon>
        <taxon>Dikarya</taxon>
        <taxon>Basidiomycota</taxon>
        <taxon>Agaricomycotina</taxon>
        <taxon>Dacrymycetes</taxon>
        <taxon>Dacrymycetales</taxon>
        <taxon>Dacrymycetaceae</taxon>
        <taxon>Calocera</taxon>
    </lineage>
</organism>
<evidence type="ECO:0000313" key="2">
    <source>
        <dbReference type="EMBL" id="KZO97051.1"/>
    </source>
</evidence>